<reference evidence="1 2" key="1">
    <citation type="submission" date="2016-10" db="EMBL/GenBank/DDBJ databases">
        <authorList>
            <person name="de Groot N.N."/>
        </authorList>
    </citation>
    <scope>NUCLEOTIDE SEQUENCE [LARGE SCALE GENOMIC DNA]</scope>
    <source>
        <strain evidence="1 2">SLAS-1</strain>
    </source>
</reference>
<sequence>MDDFLRNKSNLSEEERRHIARRMIEGYKKMGPLNRELASRNANNLDQLSD</sequence>
<dbReference type="Gene3D" id="1.10.1220.10">
    <property type="entry name" value="Met repressor-like"/>
    <property type="match status" value="1"/>
</dbReference>
<keyword evidence="2" id="KW-1185">Reference proteome</keyword>
<gene>
    <name evidence="1" type="ORF">SAMN04488692_11046</name>
</gene>
<evidence type="ECO:0000313" key="2">
    <source>
        <dbReference type="Proteomes" id="UP000199476"/>
    </source>
</evidence>
<dbReference type="Proteomes" id="UP000199476">
    <property type="component" value="Unassembled WGS sequence"/>
</dbReference>
<evidence type="ECO:0000313" key="1">
    <source>
        <dbReference type="EMBL" id="SDL84755.1"/>
    </source>
</evidence>
<protein>
    <submittedName>
        <fullName evidence="1">Uncharacterized protein</fullName>
    </submittedName>
</protein>
<dbReference type="GO" id="GO:0006355">
    <property type="term" value="P:regulation of DNA-templated transcription"/>
    <property type="evidence" value="ECO:0007669"/>
    <property type="project" value="InterPro"/>
</dbReference>
<dbReference type="STRING" id="321763.SAMN04488692_11046"/>
<dbReference type="EMBL" id="FNGO01000010">
    <property type="protein sequence ID" value="SDL84755.1"/>
    <property type="molecule type" value="Genomic_DNA"/>
</dbReference>
<dbReference type="AlphaFoldDB" id="A0A1G9NFQ3"/>
<organism evidence="1 2">
    <name type="scientific">Halarsenatibacter silvermanii</name>
    <dbReference type="NCBI Taxonomy" id="321763"/>
    <lineage>
        <taxon>Bacteria</taxon>
        <taxon>Bacillati</taxon>
        <taxon>Bacillota</taxon>
        <taxon>Clostridia</taxon>
        <taxon>Halanaerobiales</taxon>
        <taxon>Halarsenatibacteraceae</taxon>
        <taxon>Halarsenatibacter</taxon>
    </lineage>
</organism>
<dbReference type="RefSeq" id="WP_200769713.1">
    <property type="nucleotide sequence ID" value="NZ_FNGO01000010.1"/>
</dbReference>
<name>A0A1G9NFQ3_9FIRM</name>
<dbReference type="InterPro" id="IPR013321">
    <property type="entry name" value="Arc_rbn_hlx_hlx"/>
</dbReference>
<accession>A0A1G9NFQ3</accession>
<proteinExistence type="predicted"/>